<feature type="domain" description="Helicase C-terminal" evidence="3">
    <location>
        <begin position="558"/>
        <end position="736"/>
    </location>
</feature>
<keyword evidence="4" id="KW-0547">Nucleotide-binding</keyword>
<dbReference type="SMART" id="SM00490">
    <property type="entry name" value="HELICc"/>
    <property type="match status" value="1"/>
</dbReference>
<dbReference type="SUPFAM" id="SSF52540">
    <property type="entry name" value="P-loop containing nucleoside triphosphate hydrolases"/>
    <property type="match status" value="2"/>
</dbReference>
<dbReference type="Gene3D" id="3.40.50.10810">
    <property type="entry name" value="Tandem AAA-ATPase domain"/>
    <property type="match status" value="1"/>
</dbReference>
<accession>A0A7X0IIA2</accession>
<evidence type="ECO:0000256" key="1">
    <source>
        <dbReference type="ARBA" id="ARBA00022801"/>
    </source>
</evidence>
<keyword evidence="4" id="KW-0067">ATP-binding</keyword>
<dbReference type="InterPro" id="IPR027417">
    <property type="entry name" value="P-loop_NTPase"/>
</dbReference>
<comment type="caution">
    <text evidence="4">The sequence shown here is derived from an EMBL/GenBank/DDBJ whole genome shotgun (WGS) entry which is preliminary data.</text>
</comment>
<dbReference type="Pfam" id="PF00176">
    <property type="entry name" value="SNF2-rel_dom"/>
    <property type="match status" value="1"/>
</dbReference>
<evidence type="ECO:0000313" key="4">
    <source>
        <dbReference type="EMBL" id="MBB6475702.1"/>
    </source>
</evidence>
<reference evidence="4 5" key="1">
    <citation type="submission" date="2020-08" db="EMBL/GenBank/DDBJ databases">
        <title>Sequencing the genomes of 1000 actinobacteria strains.</title>
        <authorList>
            <person name="Klenk H.-P."/>
        </authorList>
    </citation>
    <scope>NUCLEOTIDE SEQUENCE [LARGE SCALE GENOMIC DNA]</scope>
    <source>
        <strain evidence="4 5">DSM 44936</strain>
    </source>
</reference>
<dbReference type="AlphaFoldDB" id="A0A7X0IIA2"/>
<evidence type="ECO:0000313" key="5">
    <source>
        <dbReference type="Proteomes" id="UP000555564"/>
    </source>
</evidence>
<keyword evidence="1" id="KW-0378">Hydrolase</keyword>
<dbReference type="GO" id="GO:0004386">
    <property type="term" value="F:helicase activity"/>
    <property type="evidence" value="ECO:0007669"/>
    <property type="project" value="UniProtKB-KW"/>
</dbReference>
<keyword evidence="5" id="KW-1185">Reference proteome</keyword>
<gene>
    <name evidence="4" type="ORF">BJ992_005133</name>
</gene>
<dbReference type="GO" id="GO:0016787">
    <property type="term" value="F:hydrolase activity"/>
    <property type="evidence" value="ECO:0007669"/>
    <property type="project" value="UniProtKB-KW"/>
</dbReference>
<proteinExistence type="predicted"/>
<sequence>MRVGRRVRELCRDAEGLLGEARGLLEEYAGVRRGVVEALAAVRGEVARGELAGIPVARINDVTEGRLRVGVLERNGFSTVLDVLDASAYELQLLPGVGAGTVRQVRAAAETIRRAAVEAAGIRIDAERRDRLSGELVVALRRLVEAGPELPRAVEVARGVVGQVEGLLEEARPARGFVRMLFADSGRRERARDAVEEMAGVLAGARETRLSIAQATADLLRPAGSEFEAWTDFEFRSAEYYSLLAEIAGEPVESGHGVLPGDLVAKVEAQELDDAERRVSLRGYQAFGARFALAQGRVILGDEMGLGKSVEAVAVLAHLKARGETHFVVVCPASVLVNWVREIEGRSTLAAYRVHGEEREAAWEVWSRRGGVAVVTMDGLYRLEVPGGVADGVRDGVPGGVVDGVRDGVPGGVVDGVRVGLLVVDEAHFVKNPETRRAKAVAAWCARVERVLFLTGTPMENRVEEFRVLVSYLRPQMAEELRGEEVAAGAMAFRRAVAPVYLRRNQEDVLAELPERVDVDEWVEFSGADMAAYREAVAAGNFMAMRRAAYAEPATSAKLKRLLELVEDARANGLKVVVFSYFRAVLAAVEAALDGRVHGPLTGALPAVRRQELVDEFSRAAGHAVLLSQVQAGGTGLNLQAASVVIMCEPQVKPTLEAQAVARAHRMGQVRTVQVHRLLSVDAVDQRMLAILAAKDDLFDAYARRSDLADATAGAVDVSEQSLARRIVEEEQRRLALS</sequence>
<dbReference type="CDD" id="cd18793">
    <property type="entry name" value="SF2_C_SNF"/>
    <property type="match status" value="1"/>
</dbReference>
<dbReference type="Gene3D" id="3.40.50.300">
    <property type="entry name" value="P-loop containing nucleotide triphosphate hydrolases"/>
    <property type="match status" value="1"/>
</dbReference>
<protein>
    <submittedName>
        <fullName evidence="4">Superfamily II DNA or RNA helicase</fullName>
    </submittedName>
</protein>
<name>A0A7X0IIA2_9ACTN</name>
<dbReference type="InterPro" id="IPR000330">
    <property type="entry name" value="SNF2_N"/>
</dbReference>
<dbReference type="SMART" id="SM00487">
    <property type="entry name" value="DEXDc"/>
    <property type="match status" value="1"/>
</dbReference>
<evidence type="ECO:0000259" key="2">
    <source>
        <dbReference type="PROSITE" id="PS51192"/>
    </source>
</evidence>
<dbReference type="PROSITE" id="PS51194">
    <property type="entry name" value="HELICASE_CTER"/>
    <property type="match status" value="1"/>
</dbReference>
<dbReference type="PROSITE" id="PS51192">
    <property type="entry name" value="HELICASE_ATP_BIND_1"/>
    <property type="match status" value="1"/>
</dbReference>
<dbReference type="RefSeq" id="WP_184985225.1">
    <property type="nucleotide sequence ID" value="NZ_BAAALO010000019.1"/>
</dbReference>
<keyword evidence="4" id="KW-0347">Helicase</keyword>
<dbReference type="GO" id="GO:0005524">
    <property type="term" value="F:ATP binding"/>
    <property type="evidence" value="ECO:0007669"/>
    <property type="project" value="InterPro"/>
</dbReference>
<dbReference type="PANTHER" id="PTHR10799">
    <property type="entry name" value="SNF2/RAD54 HELICASE FAMILY"/>
    <property type="match status" value="1"/>
</dbReference>
<evidence type="ECO:0000259" key="3">
    <source>
        <dbReference type="PROSITE" id="PS51194"/>
    </source>
</evidence>
<dbReference type="Proteomes" id="UP000555564">
    <property type="component" value="Unassembled WGS sequence"/>
</dbReference>
<dbReference type="CDD" id="cd17919">
    <property type="entry name" value="DEXHc_Snf"/>
    <property type="match status" value="1"/>
</dbReference>
<dbReference type="InterPro" id="IPR049730">
    <property type="entry name" value="SNF2/RAD54-like_C"/>
</dbReference>
<dbReference type="InterPro" id="IPR001650">
    <property type="entry name" value="Helicase_C-like"/>
</dbReference>
<dbReference type="InterPro" id="IPR014001">
    <property type="entry name" value="Helicase_ATP-bd"/>
</dbReference>
<dbReference type="InterPro" id="IPR038718">
    <property type="entry name" value="SNF2-like_sf"/>
</dbReference>
<feature type="domain" description="Helicase ATP-binding" evidence="2">
    <location>
        <begin position="289"/>
        <end position="476"/>
    </location>
</feature>
<dbReference type="EMBL" id="JACHIU010000001">
    <property type="protein sequence ID" value="MBB6475702.1"/>
    <property type="molecule type" value="Genomic_DNA"/>
</dbReference>
<organism evidence="4 5">
    <name type="scientific">Sphaerisporangium rubeum</name>
    <dbReference type="NCBI Taxonomy" id="321317"/>
    <lineage>
        <taxon>Bacteria</taxon>
        <taxon>Bacillati</taxon>
        <taxon>Actinomycetota</taxon>
        <taxon>Actinomycetes</taxon>
        <taxon>Streptosporangiales</taxon>
        <taxon>Streptosporangiaceae</taxon>
        <taxon>Sphaerisporangium</taxon>
    </lineage>
</organism>